<dbReference type="InterPro" id="IPR029058">
    <property type="entry name" value="AB_hydrolase_fold"/>
</dbReference>
<evidence type="ECO:0000313" key="3">
    <source>
        <dbReference type="Proteomes" id="UP000509367"/>
    </source>
</evidence>
<dbReference type="SUPFAM" id="SSF53474">
    <property type="entry name" value="alpha/beta-Hydrolases"/>
    <property type="match status" value="1"/>
</dbReference>
<dbReference type="EMBL" id="CP054836">
    <property type="protein sequence ID" value="QKV18614.1"/>
    <property type="molecule type" value="Genomic_DNA"/>
</dbReference>
<dbReference type="AlphaFoldDB" id="A0A6N1VCL4"/>
<dbReference type="InterPro" id="IPR003718">
    <property type="entry name" value="OsmC/Ohr_fam"/>
</dbReference>
<organism evidence="2 3">
    <name type="scientific">Oricola thermophila</name>
    <dbReference type="NCBI Taxonomy" id="2742145"/>
    <lineage>
        <taxon>Bacteria</taxon>
        <taxon>Pseudomonadati</taxon>
        <taxon>Pseudomonadota</taxon>
        <taxon>Alphaproteobacteria</taxon>
        <taxon>Hyphomicrobiales</taxon>
        <taxon>Ahrensiaceae</taxon>
        <taxon>Oricola</taxon>
    </lineage>
</organism>
<name>A0A6N1VCL4_9HYPH</name>
<dbReference type="InterPro" id="IPR022742">
    <property type="entry name" value="Hydrolase_4"/>
</dbReference>
<dbReference type="Gene3D" id="3.30.300.20">
    <property type="match status" value="1"/>
</dbReference>
<dbReference type="InterPro" id="IPR036102">
    <property type="entry name" value="OsmC/Ohrsf"/>
</dbReference>
<dbReference type="Pfam" id="PF12146">
    <property type="entry name" value="Hydrolase_4"/>
    <property type="match status" value="1"/>
</dbReference>
<dbReference type="InterPro" id="IPR015946">
    <property type="entry name" value="KH_dom-like_a/b"/>
</dbReference>
<feature type="domain" description="Serine aminopeptidase S33" evidence="1">
    <location>
        <begin position="48"/>
        <end position="133"/>
    </location>
</feature>
<keyword evidence="2" id="KW-0378">Hydrolase</keyword>
<dbReference type="PANTHER" id="PTHR39624:SF2">
    <property type="entry name" value="OSMC-LIKE PROTEIN"/>
    <property type="match status" value="1"/>
</dbReference>
<accession>A0A6N1VCL4</accession>
<keyword evidence="3" id="KW-1185">Reference proteome</keyword>
<evidence type="ECO:0000259" key="1">
    <source>
        <dbReference type="Pfam" id="PF12146"/>
    </source>
</evidence>
<proteinExistence type="predicted"/>
<dbReference type="SUPFAM" id="SSF82784">
    <property type="entry name" value="OsmC-like"/>
    <property type="match status" value="1"/>
</dbReference>
<gene>
    <name evidence="2" type="ORF">HTY61_09220</name>
</gene>
<dbReference type="GO" id="GO:0016787">
    <property type="term" value="F:hydrolase activity"/>
    <property type="evidence" value="ECO:0007669"/>
    <property type="project" value="UniProtKB-KW"/>
</dbReference>
<dbReference type="Pfam" id="PF02566">
    <property type="entry name" value="OsmC"/>
    <property type="match status" value="1"/>
</dbReference>
<evidence type="ECO:0000313" key="2">
    <source>
        <dbReference type="EMBL" id="QKV18614.1"/>
    </source>
</evidence>
<dbReference type="Proteomes" id="UP000509367">
    <property type="component" value="Chromosome"/>
</dbReference>
<dbReference type="KEGG" id="orm:HTY61_09220"/>
<dbReference type="RefSeq" id="WP_175276507.1">
    <property type="nucleotide sequence ID" value="NZ_CP054836.1"/>
</dbReference>
<protein>
    <submittedName>
        <fullName evidence="2">Alpha/beta fold hydrolase</fullName>
    </submittedName>
</protein>
<dbReference type="Gene3D" id="3.40.50.1820">
    <property type="entry name" value="alpha/beta hydrolase"/>
    <property type="match status" value="1"/>
</dbReference>
<dbReference type="PANTHER" id="PTHR39624">
    <property type="entry name" value="PROTEIN INVOLVED IN RIMO-MEDIATED BETA-METHYLTHIOLATION OF RIBOSOMAL PROTEIN S12 YCAO"/>
    <property type="match status" value="1"/>
</dbReference>
<reference evidence="2 3" key="1">
    <citation type="submission" date="2020-06" db="EMBL/GenBank/DDBJ databases">
        <title>Oricola thermophila sp. nov. isolated from a tidal sediments.</title>
        <authorList>
            <person name="Kwon K.K."/>
            <person name="Yang S.-H."/>
            <person name="Park M.-J."/>
        </authorList>
    </citation>
    <scope>NUCLEOTIDE SEQUENCE [LARGE SCALE GENOMIC DNA]</scope>
    <source>
        <strain evidence="2 3">MEBiC13590</strain>
    </source>
</reference>
<sequence length="412" mass="44159">MATERLEFPSATGEMLAARLDLPDGVLRGCALFAHCFTCTKDILAARRIAGNLARLGIAVLRFDFTGLGSSEGEFANTSFRSNVADLVAAANYMRERLEAPSLLVGHSLGGAAVLVAAHEIPEVKGVVTIGAPADAEHVLRSFHADIETIERDGEAEVTLSGRKFRIGKEFVEAARSVNLLDRLPKLRASLLIMHSPLDAVVGIDNAERIFTAARHPKSYISLDQADHLLTRPEDADFAASVIAGWATRFLPKDQPQGEKKVENVRVSETRQSKFQNTVQAGVHRFFADEPASVGGTDSGPSPYDLLSAALGACTSMTLRMYADFKKVSLGAVTVEVSHAKVHASDCAECSEEERTNGGKIDRFERRISVDGEVAPELADKLAEIAGKCPVHRTLEGNSKVVTVVEAAGGQA</sequence>